<comment type="caution">
    <text evidence="2">The sequence shown here is derived from an EMBL/GenBank/DDBJ whole genome shotgun (WGS) entry which is preliminary data.</text>
</comment>
<evidence type="ECO:0000313" key="2">
    <source>
        <dbReference type="EMBL" id="HIX73675.1"/>
    </source>
</evidence>
<dbReference type="Pfam" id="PF19775">
    <property type="entry name" value="DUF6261"/>
    <property type="match status" value="1"/>
</dbReference>
<accession>A0A9D2BEJ6</accession>
<dbReference type="Proteomes" id="UP000886740">
    <property type="component" value="Unassembled WGS sequence"/>
</dbReference>
<protein>
    <recommendedName>
        <fullName evidence="4">Cell surface protein</fullName>
    </recommendedName>
</protein>
<dbReference type="EMBL" id="DXEL01000012">
    <property type="protein sequence ID" value="HIX73675.1"/>
    <property type="molecule type" value="Genomic_DNA"/>
</dbReference>
<feature type="region of interest" description="Disordered" evidence="1">
    <location>
        <begin position="229"/>
        <end position="281"/>
    </location>
</feature>
<organism evidence="2 3">
    <name type="scientific">Candidatus Parabacteroides intestinipullorum</name>
    <dbReference type="NCBI Taxonomy" id="2838723"/>
    <lineage>
        <taxon>Bacteria</taxon>
        <taxon>Pseudomonadati</taxon>
        <taxon>Bacteroidota</taxon>
        <taxon>Bacteroidia</taxon>
        <taxon>Bacteroidales</taxon>
        <taxon>Tannerellaceae</taxon>
        <taxon>Parabacteroides</taxon>
    </lineage>
</organism>
<evidence type="ECO:0000313" key="3">
    <source>
        <dbReference type="Proteomes" id="UP000886740"/>
    </source>
</evidence>
<evidence type="ECO:0008006" key="4">
    <source>
        <dbReference type="Google" id="ProtNLM"/>
    </source>
</evidence>
<reference evidence="2" key="1">
    <citation type="journal article" date="2021" name="PeerJ">
        <title>Extensive microbial diversity within the chicken gut microbiome revealed by metagenomics and culture.</title>
        <authorList>
            <person name="Gilroy R."/>
            <person name="Ravi A."/>
            <person name="Getino M."/>
            <person name="Pursley I."/>
            <person name="Horton D.L."/>
            <person name="Alikhan N.F."/>
            <person name="Baker D."/>
            <person name="Gharbi K."/>
            <person name="Hall N."/>
            <person name="Watson M."/>
            <person name="Adriaenssens E.M."/>
            <person name="Foster-Nyarko E."/>
            <person name="Jarju S."/>
            <person name="Secka A."/>
            <person name="Antonio M."/>
            <person name="Oren A."/>
            <person name="Chaudhuri R.R."/>
            <person name="La Ragione R."/>
            <person name="Hildebrand F."/>
            <person name="Pallen M.J."/>
        </authorList>
    </citation>
    <scope>NUCLEOTIDE SEQUENCE</scope>
    <source>
        <strain evidence="2">ChiGjej6B6-14162</strain>
    </source>
</reference>
<dbReference type="AlphaFoldDB" id="A0A9D2BEJ6"/>
<reference evidence="2" key="2">
    <citation type="submission" date="2021-04" db="EMBL/GenBank/DDBJ databases">
        <authorList>
            <person name="Gilroy R."/>
        </authorList>
    </citation>
    <scope>NUCLEOTIDE SEQUENCE</scope>
    <source>
        <strain evidence="2">ChiGjej6B6-14162</strain>
    </source>
</reference>
<proteinExistence type="predicted"/>
<sequence>MAKQIKSFGETQLTAGVRVSFHESVSKLIEKYTPAALHIETQVTVYLDKIEEAQELIRRPTAYASTQILRADDDLRDRVVGIVSSVIRAHVSSPFEAKAAAANTLSANIAPYKNIQRHQYQQETVEIDGLCRVLDEYAEEVATLHLEEEVAALKEANESFKTKFEAKAEEEKSRQGNKEVDTYKKLGEVREAYDQIVQVVNAYAVVEPSDELAGFIDDVNARINLYANMEGGTSSGEADTDKEPTGEEPEPETPEEPTDPSEPTDPEQPGGGDDSGTPGEI</sequence>
<name>A0A9D2BEJ6_9BACT</name>
<dbReference type="InterPro" id="IPR046228">
    <property type="entry name" value="DUF6261"/>
</dbReference>
<gene>
    <name evidence="2" type="ORF">H9977_01265</name>
</gene>
<feature type="compositionally biased region" description="Acidic residues" evidence="1">
    <location>
        <begin position="246"/>
        <end position="265"/>
    </location>
</feature>
<evidence type="ECO:0000256" key="1">
    <source>
        <dbReference type="SAM" id="MobiDB-lite"/>
    </source>
</evidence>